<comment type="caution">
    <text evidence="3">The sequence shown here is derived from an EMBL/GenBank/DDBJ whole genome shotgun (WGS) entry which is preliminary data.</text>
</comment>
<dbReference type="Proteomes" id="UP001221189">
    <property type="component" value="Unassembled WGS sequence"/>
</dbReference>
<organism evidence="3 4">
    <name type="scientific">Roseateles albus</name>
    <dbReference type="NCBI Taxonomy" id="2987525"/>
    <lineage>
        <taxon>Bacteria</taxon>
        <taxon>Pseudomonadati</taxon>
        <taxon>Pseudomonadota</taxon>
        <taxon>Betaproteobacteria</taxon>
        <taxon>Burkholderiales</taxon>
        <taxon>Sphaerotilaceae</taxon>
        <taxon>Roseateles</taxon>
    </lineage>
</organism>
<dbReference type="NCBIfam" id="TIGR01840">
    <property type="entry name" value="esterase_phb"/>
    <property type="match status" value="1"/>
</dbReference>
<dbReference type="InterPro" id="IPR010126">
    <property type="entry name" value="Esterase_phb"/>
</dbReference>
<name>A0ABT5KG95_9BURK</name>
<evidence type="ECO:0000256" key="2">
    <source>
        <dbReference type="ARBA" id="ARBA00022801"/>
    </source>
</evidence>
<dbReference type="PANTHER" id="PTHR43037">
    <property type="entry name" value="UNNAMED PRODUCT-RELATED"/>
    <property type="match status" value="1"/>
</dbReference>
<gene>
    <name evidence="3" type="ORF">PRZ03_10375</name>
</gene>
<dbReference type="RefSeq" id="WP_273600236.1">
    <property type="nucleotide sequence ID" value="NZ_JAQQXT010000005.1"/>
</dbReference>
<evidence type="ECO:0000313" key="4">
    <source>
        <dbReference type="Proteomes" id="UP001221189"/>
    </source>
</evidence>
<dbReference type="Gene3D" id="3.40.50.1820">
    <property type="entry name" value="alpha/beta hydrolase"/>
    <property type="match status" value="1"/>
</dbReference>
<protein>
    <submittedName>
        <fullName evidence="3">PHB depolymerase family esterase</fullName>
    </submittedName>
</protein>
<dbReference type="Pfam" id="PF10503">
    <property type="entry name" value="Esterase_PHB"/>
    <property type="match status" value="1"/>
</dbReference>
<evidence type="ECO:0000256" key="1">
    <source>
        <dbReference type="ARBA" id="ARBA00022729"/>
    </source>
</evidence>
<accession>A0ABT5KG95</accession>
<dbReference type="SUPFAM" id="SSF53474">
    <property type="entry name" value="alpha/beta-Hydrolases"/>
    <property type="match status" value="1"/>
</dbReference>
<dbReference type="PANTHER" id="PTHR43037:SF1">
    <property type="entry name" value="BLL1128 PROTEIN"/>
    <property type="match status" value="1"/>
</dbReference>
<keyword evidence="2" id="KW-0378">Hydrolase</keyword>
<proteinExistence type="predicted"/>
<dbReference type="InterPro" id="IPR029058">
    <property type="entry name" value="AB_hydrolase_fold"/>
</dbReference>
<keyword evidence="4" id="KW-1185">Reference proteome</keyword>
<dbReference type="InterPro" id="IPR050955">
    <property type="entry name" value="Plant_Biomass_Hydrol_Est"/>
</dbReference>
<keyword evidence="1" id="KW-0732">Signal</keyword>
<dbReference type="EMBL" id="JAQQXT010000005">
    <property type="protein sequence ID" value="MDC8771975.1"/>
    <property type="molecule type" value="Genomic_DNA"/>
</dbReference>
<evidence type="ECO:0000313" key="3">
    <source>
        <dbReference type="EMBL" id="MDC8771975.1"/>
    </source>
</evidence>
<sequence length="361" mass="38478">MARKNLMSVWTRSLQRSFGQAARSQMQAGAKALKQSIKSVQVAHAKRARAPGGPGDWLPGVSMGAGGARQFRVYRPPGVLPGERLPLLVMLHGCGQSASSFAQSSRMNALAARERCLLLYPEQDLVANPQGCWNWFATRSGKAQAEVALIMRAIDQVCLLYPVDPERVAVAGMSAGASMAALLATQHPERFKAVVMHSGVPPGEAHSSLTALGAMHGRRKLGHANAKAEPKPGGRGGVAWPPLLLIHGRQDSVVSPDNAQAAVQLWCAAARLSAVAAAGDVDVDVDVKVGPARRSQRGQRYAMTTTDYKLGARTVVSWVEVDRLAHAWSGGAKSQAFSDPLGPDASRMVWRFVLKQFSAAK</sequence>
<reference evidence="3 4" key="1">
    <citation type="submission" date="2022-10" db="EMBL/GenBank/DDBJ databases">
        <title>Paucibacter sp. hw1 Genome sequencing.</title>
        <authorList>
            <person name="Park S."/>
        </authorList>
    </citation>
    <scope>NUCLEOTIDE SEQUENCE [LARGE SCALE GENOMIC DNA]</scope>
    <source>
        <strain evidence="4">hw1</strain>
    </source>
</reference>